<proteinExistence type="predicted"/>
<evidence type="ECO:0000313" key="2">
    <source>
        <dbReference type="Proteomes" id="UP000053789"/>
    </source>
</evidence>
<sequence>MDPIQLCFVDGRPRNPTQRAKELVSSTIRAHNARVAHAKRSNNATAHLIEQQSGSIKPLISRFRIAPASGRDRDHQAADHEKALKRAQTVAHAEARGHFQSKEWLYAMLHRQWMDAIWTPFSPHVPKHVAICAHSLDFLRNARFYFSVFLDMGLTLLHVDQQMIVPTIQLAFEVFHVRNTHNYEFLQWMTRPTTSGYHAGAAGLQLLYDQQVSPGCGQTRQCLSHKVKASAILRGTLSHSPTRVPDDELLVILSLATVERTVDMEVHQYHLETLAKIITAQGGMDLVADHPKCTILQFDAWWSLSTGLRYFSSPQSLPQPEVEPEILSTRFQHQIHEIPMGFRPFITEGKWSGSTVEILIRLAYVYQRGKLQRDESGCIVGLPLTARPVWRTFQEACPALDAPGAGNEKLLALALVLYCGIGFDSAPVSSNGGLASRGALTKILTLCELLLESPDEVSLLFWVWMVTICAWHNASGNGFLPPGVELLLKLRQRFVNVEEWDAASEILEAFFWNDKLSELCKAKFEGTCLGQMHKTY</sequence>
<protein>
    <recommendedName>
        <fullName evidence="3">Transcription factor domain-containing protein</fullName>
    </recommendedName>
</protein>
<dbReference type="EMBL" id="KN846986">
    <property type="protein sequence ID" value="KIW94079.1"/>
    <property type="molecule type" value="Genomic_DNA"/>
</dbReference>
<organism evidence="1 2">
    <name type="scientific">Cladophialophora bantiana (strain ATCC 10958 / CBS 173.52 / CDC B-1940 / NIH 8579)</name>
    <name type="common">Xylohypha bantiana</name>
    <dbReference type="NCBI Taxonomy" id="1442370"/>
    <lineage>
        <taxon>Eukaryota</taxon>
        <taxon>Fungi</taxon>
        <taxon>Dikarya</taxon>
        <taxon>Ascomycota</taxon>
        <taxon>Pezizomycotina</taxon>
        <taxon>Eurotiomycetes</taxon>
        <taxon>Chaetothyriomycetidae</taxon>
        <taxon>Chaetothyriales</taxon>
        <taxon>Herpotrichiellaceae</taxon>
        <taxon>Cladophialophora</taxon>
    </lineage>
</organism>
<gene>
    <name evidence="1" type="ORF">Z519_05395</name>
</gene>
<dbReference type="OrthoDB" id="4141266at2759"/>
<evidence type="ECO:0008006" key="3">
    <source>
        <dbReference type="Google" id="ProtNLM"/>
    </source>
</evidence>
<dbReference type="RefSeq" id="XP_016620748.1">
    <property type="nucleotide sequence ID" value="XM_016763135.1"/>
</dbReference>
<reference evidence="1" key="1">
    <citation type="submission" date="2015-01" db="EMBL/GenBank/DDBJ databases">
        <title>The Genome Sequence of Cladophialophora bantiana CBS 173.52.</title>
        <authorList>
            <consortium name="The Broad Institute Genomics Platform"/>
            <person name="Cuomo C."/>
            <person name="de Hoog S."/>
            <person name="Gorbushina A."/>
            <person name="Stielow B."/>
            <person name="Teixiera M."/>
            <person name="Abouelleil A."/>
            <person name="Chapman S.B."/>
            <person name="Priest M."/>
            <person name="Young S.K."/>
            <person name="Wortman J."/>
            <person name="Nusbaum C."/>
            <person name="Birren B."/>
        </authorList>
    </citation>
    <scope>NUCLEOTIDE SEQUENCE [LARGE SCALE GENOMIC DNA]</scope>
    <source>
        <strain evidence="1">CBS 173.52</strain>
    </source>
</reference>
<dbReference type="VEuPathDB" id="FungiDB:Z519_05395"/>
<accession>A0A0D2IB84</accession>
<evidence type="ECO:0000313" key="1">
    <source>
        <dbReference type="EMBL" id="KIW94079.1"/>
    </source>
</evidence>
<name>A0A0D2IB84_CLAB1</name>
<dbReference type="HOGENOM" id="CLU_016895_1_0_1"/>
<dbReference type="Proteomes" id="UP000053789">
    <property type="component" value="Unassembled WGS sequence"/>
</dbReference>
<dbReference type="GeneID" id="27698323"/>
<dbReference type="AlphaFoldDB" id="A0A0D2IB84"/>
<keyword evidence="2" id="KW-1185">Reference proteome</keyword>